<dbReference type="InterPro" id="IPR037518">
    <property type="entry name" value="MPN"/>
</dbReference>
<accession>A0ABW4BSS5</accession>
<proteinExistence type="inferred from homology"/>
<dbReference type="PROSITE" id="PS01302">
    <property type="entry name" value="UPF0758"/>
    <property type="match status" value="1"/>
</dbReference>
<keyword evidence="5" id="KW-0862">Zinc</keyword>
<name>A0ABW4BSS5_9LACO</name>
<evidence type="ECO:0000313" key="10">
    <source>
        <dbReference type="Proteomes" id="UP001597191"/>
    </source>
</evidence>
<dbReference type="Proteomes" id="UP001597191">
    <property type="component" value="Unassembled WGS sequence"/>
</dbReference>
<dbReference type="PROSITE" id="PS50249">
    <property type="entry name" value="MPN"/>
    <property type="match status" value="1"/>
</dbReference>
<reference evidence="10" key="1">
    <citation type="journal article" date="2019" name="Int. J. Syst. Evol. Microbiol.">
        <title>The Global Catalogue of Microorganisms (GCM) 10K type strain sequencing project: providing services to taxonomists for standard genome sequencing and annotation.</title>
        <authorList>
            <consortium name="The Broad Institute Genomics Platform"/>
            <consortium name="The Broad Institute Genome Sequencing Center for Infectious Disease"/>
            <person name="Wu L."/>
            <person name="Ma J."/>
        </authorList>
    </citation>
    <scope>NUCLEOTIDE SEQUENCE [LARGE SCALE GENOMIC DNA]</scope>
    <source>
        <strain evidence="10">CCM 8937</strain>
    </source>
</reference>
<dbReference type="InterPro" id="IPR046778">
    <property type="entry name" value="UPF0758_N"/>
</dbReference>
<keyword evidence="10" id="KW-1185">Reference proteome</keyword>
<evidence type="ECO:0000256" key="2">
    <source>
        <dbReference type="ARBA" id="ARBA00022670"/>
    </source>
</evidence>
<evidence type="ECO:0000256" key="1">
    <source>
        <dbReference type="ARBA" id="ARBA00010243"/>
    </source>
</evidence>
<dbReference type="InterPro" id="IPR010994">
    <property type="entry name" value="RuvA_2-like"/>
</dbReference>
<comment type="similarity">
    <text evidence="1 7">Belongs to the UPF0758 family.</text>
</comment>
<evidence type="ECO:0000313" key="9">
    <source>
        <dbReference type="EMBL" id="MFD1412052.1"/>
    </source>
</evidence>
<dbReference type="RefSeq" id="WP_125649052.1">
    <property type="nucleotide sequence ID" value="NZ_JBHTOH010000092.1"/>
</dbReference>
<dbReference type="InterPro" id="IPR001405">
    <property type="entry name" value="UPF0758"/>
</dbReference>
<evidence type="ECO:0000256" key="6">
    <source>
        <dbReference type="ARBA" id="ARBA00023049"/>
    </source>
</evidence>
<keyword evidence="2" id="KW-0645">Protease</keyword>
<evidence type="ECO:0000256" key="4">
    <source>
        <dbReference type="ARBA" id="ARBA00022801"/>
    </source>
</evidence>
<dbReference type="Gene3D" id="3.40.140.10">
    <property type="entry name" value="Cytidine Deaminase, domain 2"/>
    <property type="match status" value="1"/>
</dbReference>
<dbReference type="PANTHER" id="PTHR30471:SF3">
    <property type="entry name" value="UPF0758 PROTEIN YEES-RELATED"/>
    <property type="match status" value="1"/>
</dbReference>
<feature type="domain" description="MPN" evidence="8">
    <location>
        <begin position="110"/>
        <end position="232"/>
    </location>
</feature>
<evidence type="ECO:0000256" key="5">
    <source>
        <dbReference type="ARBA" id="ARBA00022833"/>
    </source>
</evidence>
<sequence length="232" mass="25836">MENKVTVLTTVPAAPERLLPRELVDQHGVQAASDQELLQIILRTGTSKYSVAKLAGLLLQHYDNLAFLAQANLTQLQEFPGIGLTKAIELQAAFELGRRSLQQSQLRRGVVVSSGMIGQQLVERMQGTVQEELRVIYLDTKNQIIQERLIFTGSLNSSVAHPREIYHYAVLLSAARLIVVHNHPSGQVTPSQNDLVFSQRLVKCGEMMGIQCLDHLIIGSKQYLSLREAKFI</sequence>
<keyword evidence="4" id="KW-0378">Hydrolase</keyword>
<protein>
    <submittedName>
        <fullName evidence="9">DNA repair protein RadC</fullName>
    </submittedName>
</protein>
<keyword evidence="3" id="KW-0479">Metal-binding</keyword>
<dbReference type="Pfam" id="PF04002">
    <property type="entry name" value="RadC"/>
    <property type="match status" value="1"/>
</dbReference>
<evidence type="ECO:0000256" key="3">
    <source>
        <dbReference type="ARBA" id="ARBA00022723"/>
    </source>
</evidence>
<dbReference type="CDD" id="cd08071">
    <property type="entry name" value="MPN_DUF2466"/>
    <property type="match status" value="1"/>
</dbReference>
<gene>
    <name evidence="9" type="primary">radC</name>
    <name evidence="9" type="ORF">ACFQ4R_10725</name>
</gene>
<dbReference type="InterPro" id="IPR025657">
    <property type="entry name" value="RadC_JAB"/>
</dbReference>
<dbReference type="Pfam" id="PF20582">
    <property type="entry name" value="UPF0758_N"/>
    <property type="match status" value="1"/>
</dbReference>
<keyword evidence="6" id="KW-0482">Metalloprotease</keyword>
<evidence type="ECO:0000256" key="7">
    <source>
        <dbReference type="RuleBase" id="RU003797"/>
    </source>
</evidence>
<organism evidence="9 10">
    <name type="scientific">Lapidilactobacillus gannanensis</name>
    <dbReference type="NCBI Taxonomy" id="2486002"/>
    <lineage>
        <taxon>Bacteria</taxon>
        <taxon>Bacillati</taxon>
        <taxon>Bacillota</taxon>
        <taxon>Bacilli</taxon>
        <taxon>Lactobacillales</taxon>
        <taxon>Lactobacillaceae</taxon>
        <taxon>Lapidilactobacillus</taxon>
    </lineage>
</organism>
<dbReference type="InterPro" id="IPR020891">
    <property type="entry name" value="UPF0758_CS"/>
</dbReference>
<dbReference type="SUPFAM" id="SSF47781">
    <property type="entry name" value="RuvA domain 2-like"/>
    <property type="match status" value="1"/>
</dbReference>
<dbReference type="NCBIfam" id="TIGR00608">
    <property type="entry name" value="radc"/>
    <property type="match status" value="1"/>
</dbReference>
<dbReference type="EMBL" id="JBHTOH010000092">
    <property type="protein sequence ID" value="MFD1412052.1"/>
    <property type="molecule type" value="Genomic_DNA"/>
</dbReference>
<comment type="caution">
    <text evidence="9">The sequence shown here is derived from an EMBL/GenBank/DDBJ whole genome shotgun (WGS) entry which is preliminary data.</text>
</comment>
<dbReference type="NCBIfam" id="NF000642">
    <property type="entry name" value="PRK00024.1"/>
    <property type="match status" value="1"/>
</dbReference>
<dbReference type="PANTHER" id="PTHR30471">
    <property type="entry name" value="DNA REPAIR PROTEIN RADC"/>
    <property type="match status" value="1"/>
</dbReference>
<evidence type="ECO:0000259" key="8">
    <source>
        <dbReference type="PROSITE" id="PS50249"/>
    </source>
</evidence>